<name>A0ABV5ZXT7_9PSEU</name>
<feature type="chain" id="PRO_5047341360" description="Twin-arginine translocation signal domain-containing protein" evidence="2">
    <location>
        <begin position="28"/>
        <end position="111"/>
    </location>
</feature>
<dbReference type="RefSeq" id="WP_377853025.1">
    <property type="nucleotide sequence ID" value="NZ_JBHLZU010000014.1"/>
</dbReference>
<feature type="compositionally biased region" description="Low complexity" evidence="1">
    <location>
        <begin position="18"/>
        <end position="29"/>
    </location>
</feature>
<keyword evidence="2" id="KW-0732">Signal</keyword>
<dbReference type="EMBL" id="JBHLZU010000014">
    <property type="protein sequence ID" value="MFB9905726.1"/>
    <property type="molecule type" value="Genomic_DNA"/>
</dbReference>
<evidence type="ECO:0000313" key="4">
    <source>
        <dbReference type="Proteomes" id="UP001589693"/>
    </source>
</evidence>
<accession>A0ABV5ZXT7</accession>
<comment type="caution">
    <text evidence="3">The sequence shown here is derived from an EMBL/GenBank/DDBJ whole genome shotgun (WGS) entry which is preliminary data.</text>
</comment>
<sequence length="111" mass="12281">MNRRTMIRSAAVAGTAAALPATAGASAAPPNQWTPEELKDRKRCLDAGLTEDEADCWLLVARAGAKFFELPELHPSTKPEVAQAIHVMQDKLLMRPTYRKYRGSTTRYLNP</sequence>
<organism evidence="3 4">
    <name type="scientific">Allokutzneria oryzae</name>
    <dbReference type="NCBI Taxonomy" id="1378989"/>
    <lineage>
        <taxon>Bacteria</taxon>
        <taxon>Bacillati</taxon>
        <taxon>Actinomycetota</taxon>
        <taxon>Actinomycetes</taxon>
        <taxon>Pseudonocardiales</taxon>
        <taxon>Pseudonocardiaceae</taxon>
        <taxon>Allokutzneria</taxon>
    </lineage>
</organism>
<dbReference type="InterPro" id="IPR006311">
    <property type="entry name" value="TAT_signal"/>
</dbReference>
<evidence type="ECO:0000256" key="2">
    <source>
        <dbReference type="SAM" id="SignalP"/>
    </source>
</evidence>
<proteinExistence type="predicted"/>
<feature type="region of interest" description="Disordered" evidence="1">
    <location>
        <begin position="18"/>
        <end position="37"/>
    </location>
</feature>
<dbReference type="Proteomes" id="UP001589693">
    <property type="component" value="Unassembled WGS sequence"/>
</dbReference>
<protein>
    <recommendedName>
        <fullName evidence="5">Twin-arginine translocation signal domain-containing protein</fullName>
    </recommendedName>
</protein>
<evidence type="ECO:0000256" key="1">
    <source>
        <dbReference type="SAM" id="MobiDB-lite"/>
    </source>
</evidence>
<evidence type="ECO:0008006" key="5">
    <source>
        <dbReference type="Google" id="ProtNLM"/>
    </source>
</evidence>
<evidence type="ECO:0000313" key="3">
    <source>
        <dbReference type="EMBL" id="MFB9905726.1"/>
    </source>
</evidence>
<reference evidence="3 4" key="1">
    <citation type="submission" date="2024-09" db="EMBL/GenBank/DDBJ databases">
        <authorList>
            <person name="Sun Q."/>
            <person name="Mori K."/>
        </authorList>
    </citation>
    <scope>NUCLEOTIDE SEQUENCE [LARGE SCALE GENOMIC DNA]</scope>
    <source>
        <strain evidence="3 4">TBRC 7907</strain>
    </source>
</reference>
<feature type="signal peptide" evidence="2">
    <location>
        <begin position="1"/>
        <end position="27"/>
    </location>
</feature>
<dbReference type="PROSITE" id="PS51318">
    <property type="entry name" value="TAT"/>
    <property type="match status" value="1"/>
</dbReference>
<gene>
    <name evidence="3" type="ORF">ACFFQA_17470</name>
</gene>
<keyword evidence="4" id="KW-1185">Reference proteome</keyword>